<dbReference type="Pfam" id="PF07811">
    <property type="entry name" value="TadE"/>
    <property type="match status" value="1"/>
</dbReference>
<feature type="domain" description="TadE-like" evidence="2">
    <location>
        <begin position="13"/>
        <end position="55"/>
    </location>
</feature>
<dbReference type="AlphaFoldDB" id="A0A7Z0I055"/>
<gene>
    <name evidence="3" type="ORF">HUK65_10890</name>
</gene>
<dbReference type="RefSeq" id="WP_179906248.1">
    <property type="nucleotide sequence ID" value="NZ_JACBXS010000020.1"/>
</dbReference>
<organism evidence="3 4">
    <name type="scientific">Rhabdonatronobacter sediminivivens</name>
    <dbReference type="NCBI Taxonomy" id="2743469"/>
    <lineage>
        <taxon>Bacteria</taxon>
        <taxon>Pseudomonadati</taxon>
        <taxon>Pseudomonadota</taxon>
        <taxon>Alphaproteobacteria</taxon>
        <taxon>Rhodobacterales</taxon>
        <taxon>Paracoccaceae</taxon>
        <taxon>Rhabdonatronobacter</taxon>
    </lineage>
</organism>
<dbReference type="InterPro" id="IPR012495">
    <property type="entry name" value="TadE-like_dom"/>
</dbReference>
<keyword evidence="4" id="KW-1185">Reference proteome</keyword>
<keyword evidence="1" id="KW-0812">Transmembrane</keyword>
<evidence type="ECO:0000313" key="4">
    <source>
        <dbReference type="Proteomes" id="UP000529417"/>
    </source>
</evidence>
<dbReference type="EMBL" id="JACBXS010000020">
    <property type="protein sequence ID" value="NYS25498.1"/>
    <property type="molecule type" value="Genomic_DNA"/>
</dbReference>
<evidence type="ECO:0000256" key="1">
    <source>
        <dbReference type="SAM" id="Phobius"/>
    </source>
</evidence>
<dbReference type="Proteomes" id="UP000529417">
    <property type="component" value="Unassembled WGS sequence"/>
</dbReference>
<evidence type="ECO:0000259" key="2">
    <source>
        <dbReference type="Pfam" id="PF07811"/>
    </source>
</evidence>
<keyword evidence="1" id="KW-1133">Transmembrane helix</keyword>
<reference evidence="3 4" key="1">
    <citation type="journal article" date="2000" name="Arch. Microbiol.">
        <title>Rhodobaca bogoriensis gen. nov. and sp. nov., an alkaliphilic purple nonsulfur bacterium from African Rift Valley soda lakes.</title>
        <authorList>
            <person name="Milford A.D."/>
            <person name="Achenbach L.A."/>
            <person name="Jung D.O."/>
            <person name="Madigan M.T."/>
        </authorList>
    </citation>
    <scope>NUCLEOTIDE SEQUENCE [LARGE SCALE GENOMIC DNA]</scope>
    <source>
        <strain evidence="3 4">2376</strain>
    </source>
</reference>
<sequence length="130" mass="14064">MRGIRRHWRDESGATAVEFSIVGLLAIVLCVGTLELGRALHVANELSFALDRGVRLIHLNPQVSDEEVRAEIRANLGLANATGLEILTSHDSSGASPVRDLSVSLPLTLIIPALGSRDLRVRVERMVPTP</sequence>
<evidence type="ECO:0000313" key="3">
    <source>
        <dbReference type="EMBL" id="NYS25498.1"/>
    </source>
</evidence>
<accession>A0A7Z0I055</accession>
<comment type="caution">
    <text evidence="3">The sequence shown here is derived from an EMBL/GenBank/DDBJ whole genome shotgun (WGS) entry which is preliminary data.</text>
</comment>
<keyword evidence="1" id="KW-0472">Membrane</keyword>
<feature type="transmembrane region" description="Helical" evidence="1">
    <location>
        <begin position="12"/>
        <end position="34"/>
    </location>
</feature>
<protein>
    <submittedName>
        <fullName evidence="3">Pilus assembly protein</fullName>
    </submittedName>
</protein>
<name>A0A7Z0I055_9RHOB</name>
<proteinExistence type="predicted"/>